<proteinExistence type="predicted"/>
<evidence type="ECO:0000313" key="2">
    <source>
        <dbReference type="Proteomes" id="UP000232063"/>
    </source>
</evidence>
<protein>
    <submittedName>
        <fullName evidence="1">Uncharacterized protein</fullName>
    </submittedName>
</protein>
<keyword evidence="2" id="KW-1185">Reference proteome</keyword>
<dbReference type="AlphaFoldDB" id="A0A2K8NVP8"/>
<dbReference type="EMBL" id="CP024963">
    <property type="protein sequence ID" value="ATZ17258.1"/>
    <property type="molecule type" value="Genomic_DNA"/>
</dbReference>
<sequence length="78" mass="9172">MNKYKAEKPRLKKDFFGTYKISKVYDENQGLVADLIITELPKQTIEFVCYSHDPSVIKEVWNNVSHIINNLVQEQENE</sequence>
<evidence type="ECO:0000313" key="1">
    <source>
        <dbReference type="EMBL" id="ATZ17258.1"/>
    </source>
</evidence>
<dbReference type="Proteomes" id="UP000232063">
    <property type="component" value="Chromosome"/>
</dbReference>
<name>A0A2K8NVP8_9MOLU</name>
<organism evidence="1 2">
    <name type="scientific">Williamsoniiplasma luminosum</name>
    <dbReference type="NCBI Taxonomy" id="214888"/>
    <lineage>
        <taxon>Bacteria</taxon>
        <taxon>Bacillati</taxon>
        <taxon>Mycoplasmatota</taxon>
        <taxon>Mollicutes</taxon>
        <taxon>Entomoplasmatales</taxon>
        <taxon>Williamsoniiplasma</taxon>
    </lineage>
</organism>
<accession>A0A2K8NVP8</accession>
<dbReference type="KEGG" id="elj:ELUMI_v1c05340"/>
<gene>
    <name evidence="1" type="ORF">ELUMI_v1c05340</name>
</gene>
<dbReference type="RefSeq" id="WP_025734683.1">
    <property type="nucleotide sequence ID" value="NZ_CP024963.1"/>
</dbReference>
<reference evidence="1 2" key="1">
    <citation type="submission" date="2017-11" db="EMBL/GenBank/DDBJ databases">
        <title>Genome sequence of Entomoplasma luminosum PIMN-1 (ATCC 49195).</title>
        <authorList>
            <person name="Lo W.-S."/>
            <person name="Gasparich G.E."/>
            <person name="Kuo C.-H."/>
        </authorList>
    </citation>
    <scope>NUCLEOTIDE SEQUENCE [LARGE SCALE GENOMIC DNA]</scope>
    <source>
        <strain evidence="1 2">PIMN-1</strain>
    </source>
</reference>